<comment type="similarity">
    <text evidence="2">Belongs to the complex I subunit 2 family.</text>
</comment>
<evidence type="ECO:0000256" key="5">
    <source>
        <dbReference type="ARBA" id="ARBA00022448"/>
    </source>
</evidence>
<evidence type="ECO:0000256" key="4">
    <source>
        <dbReference type="ARBA" id="ARBA00021008"/>
    </source>
</evidence>
<dbReference type="AlphaFoldDB" id="A0A2D0VIS5"/>
<keyword evidence="6" id="KW-0679">Respiratory chain</keyword>
<evidence type="ECO:0000256" key="9">
    <source>
        <dbReference type="ARBA" id="ARBA00022967"/>
    </source>
</evidence>
<feature type="transmembrane region" description="Helical" evidence="18">
    <location>
        <begin position="154"/>
        <end position="181"/>
    </location>
</feature>
<gene>
    <name evidence="20" type="primary">ND2</name>
</gene>
<keyword evidence="10" id="KW-0249">Electron transport</keyword>
<feature type="transmembrane region" description="Helical" evidence="18">
    <location>
        <begin position="90"/>
        <end position="112"/>
    </location>
</feature>
<evidence type="ECO:0000256" key="11">
    <source>
        <dbReference type="ARBA" id="ARBA00022989"/>
    </source>
</evidence>
<evidence type="ECO:0000256" key="3">
    <source>
        <dbReference type="ARBA" id="ARBA00012944"/>
    </source>
</evidence>
<feature type="transmembrane region" description="Helical" evidence="18">
    <location>
        <begin position="64"/>
        <end position="83"/>
    </location>
</feature>
<organism evidence="20">
    <name type="scientific">Saccostrea kegaki</name>
    <dbReference type="NCBI Taxonomy" id="182713"/>
    <lineage>
        <taxon>Eukaryota</taxon>
        <taxon>Metazoa</taxon>
        <taxon>Spiralia</taxon>
        <taxon>Lophotrochozoa</taxon>
        <taxon>Mollusca</taxon>
        <taxon>Bivalvia</taxon>
        <taxon>Autobranchia</taxon>
        <taxon>Pteriomorphia</taxon>
        <taxon>Ostreida</taxon>
        <taxon>Ostreoidea</taxon>
        <taxon>Ostreidae</taxon>
        <taxon>Saccostrea</taxon>
    </lineage>
</organism>
<keyword evidence="13" id="KW-0830">Ubiquinone</keyword>
<evidence type="ECO:0000259" key="19">
    <source>
        <dbReference type="Pfam" id="PF00361"/>
    </source>
</evidence>
<evidence type="ECO:0000256" key="7">
    <source>
        <dbReference type="ARBA" id="ARBA00022692"/>
    </source>
</evidence>
<feature type="transmembrane region" description="Helical" evidence="18">
    <location>
        <begin position="124"/>
        <end position="142"/>
    </location>
</feature>
<dbReference type="Pfam" id="PF00361">
    <property type="entry name" value="Proton_antipo_M"/>
    <property type="match status" value="1"/>
</dbReference>
<keyword evidence="15 18" id="KW-0472">Membrane</keyword>
<feature type="transmembrane region" description="Helical" evidence="18">
    <location>
        <begin position="272"/>
        <end position="294"/>
    </location>
</feature>
<evidence type="ECO:0000256" key="6">
    <source>
        <dbReference type="ARBA" id="ARBA00022660"/>
    </source>
</evidence>
<feature type="transmembrane region" description="Helical" evidence="18">
    <location>
        <begin position="201"/>
        <end position="222"/>
    </location>
</feature>
<accession>A0A2D0VIS5</accession>
<keyword evidence="7 18" id="KW-0812">Transmembrane</keyword>
<evidence type="ECO:0000313" key="20">
    <source>
        <dbReference type="EMBL" id="ANG08274.1"/>
    </source>
</evidence>
<geneLocation type="mitochondrion" evidence="20"/>
<keyword evidence="8" id="KW-0999">Mitochondrion inner membrane</keyword>
<dbReference type="PANTHER" id="PTHR46552">
    <property type="entry name" value="NADH-UBIQUINONE OXIDOREDUCTASE CHAIN 2"/>
    <property type="match status" value="1"/>
</dbReference>
<evidence type="ECO:0000256" key="16">
    <source>
        <dbReference type="ARBA" id="ARBA00031028"/>
    </source>
</evidence>
<dbReference type="InterPro" id="IPR001750">
    <property type="entry name" value="ND/Mrp_TM"/>
</dbReference>
<feature type="transmembrane region" description="Helical" evidence="18">
    <location>
        <begin position="6"/>
        <end position="32"/>
    </location>
</feature>
<comment type="catalytic activity">
    <reaction evidence="17">
        <text>a ubiquinone + NADH + 5 H(+)(in) = a ubiquinol + NAD(+) + 4 H(+)(out)</text>
        <dbReference type="Rhea" id="RHEA:29091"/>
        <dbReference type="Rhea" id="RHEA-COMP:9565"/>
        <dbReference type="Rhea" id="RHEA-COMP:9566"/>
        <dbReference type="ChEBI" id="CHEBI:15378"/>
        <dbReference type="ChEBI" id="CHEBI:16389"/>
        <dbReference type="ChEBI" id="CHEBI:17976"/>
        <dbReference type="ChEBI" id="CHEBI:57540"/>
        <dbReference type="ChEBI" id="CHEBI:57945"/>
        <dbReference type="EC" id="7.1.1.2"/>
    </reaction>
</comment>
<dbReference type="InterPro" id="IPR050175">
    <property type="entry name" value="Complex_I_Subunit_2"/>
</dbReference>
<dbReference type="GO" id="GO:0006120">
    <property type="term" value="P:mitochondrial electron transport, NADH to ubiquinone"/>
    <property type="evidence" value="ECO:0007669"/>
    <property type="project" value="TreeGrafter"/>
</dbReference>
<evidence type="ECO:0000256" key="10">
    <source>
        <dbReference type="ARBA" id="ARBA00022982"/>
    </source>
</evidence>
<dbReference type="GO" id="GO:0008137">
    <property type="term" value="F:NADH dehydrogenase (ubiquinone) activity"/>
    <property type="evidence" value="ECO:0007669"/>
    <property type="project" value="UniProtKB-EC"/>
</dbReference>
<keyword evidence="11 18" id="KW-1133">Transmembrane helix</keyword>
<evidence type="ECO:0000256" key="12">
    <source>
        <dbReference type="ARBA" id="ARBA00023027"/>
    </source>
</evidence>
<evidence type="ECO:0000256" key="15">
    <source>
        <dbReference type="ARBA" id="ARBA00023136"/>
    </source>
</evidence>
<dbReference type="PANTHER" id="PTHR46552:SF1">
    <property type="entry name" value="NADH-UBIQUINONE OXIDOREDUCTASE CHAIN 2"/>
    <property type="match status" value="1"/>
</dbReference>
<evidence type="ECO:0000256" key="1">
    <source>
        <dbReference type="ARBA" id="ARBA00004448"/>
    </source>
</evidence>
<sequence length="336" mass="37738">MYYSLAGMLFMMLGVYFALLVNFVTSVFWVWVAMDLSTIFLVPFLCCGMSLTGMYQWYKGSATYFVVQFMGSASVLYSGLLLWEPSFGGMGLMFLATGFILKLGLFPLHFWVPRAFVNFHYPGIYLTGVIQKLILILAMPFAEAEMAEHVNELMVLSAVASVLYGPIAMFNCTNIKTFLSYSSVNNTGLLVICLSVSKSVFMFYAVCYSMSMLFLVLILSFCMSDTIKQMGATLPNFYFSGFLFMSLSFAGFPPLTDFCAKFVVVASCAEYLMWFCVMAVLASSVINLLVWIWFSVMIIRAMPVEDSFEPTFEDLITNFGCILWNVAGGMVLMLFY</sequence>
<dbReference type="EMBL" id="KT936588">
    <property type="protein sequence ID" value="ANG08274.1"/>
    <property type="molecule type" value="Genomic_DNA"/>
</dbReference>
<feature type="transmembrane region" description="Helical" evidence="18">
    <location>
        <begin position="234"/>
        <end position="252"/>
    </location>
</feature>
<evidence type="ECO:0000256" key="13">
    <source>
        <dbReference type="ARBA" id="ARBA00023075"/>
    </source>
</evidence>
<evidence type="ECO:0000256" key="2">
    <source>
        <dbReference type="ARBA" id="ARBA00007012"/>
    </source>
</evidence>
<feature type="transmembrane region" description="Helical" evidence="18">
    <location>
        <begin position="39"/>
        <end position="58"/>
    </location>
</feature>
<proteinExistence type="inferred from homology"/>
<protein>
    <recommendedName>
        <fullName evidence="4">NADH-ubiquinone oxidoreductase chain 2</fullName>
        <ecNumber evidence="3">7.1.1.2</ecNumber>
    </recommendedName>
    <alternativeName>
        <fullName evidence="16">NADH dehydrogenase subunit 2</fullName>
    </alternativeName>
</protein>
<dbReference type="EC" id="7.1.1.2" evidence="3"/>
<keyword evidence="9" id="KW-1278">Translocase</keyword>
<evidence type="ECO:0000256" key="17">
    <source>
        <dbReference type="ARBA" id="ARBA00049551"/>
    </source>
</evidence>
<reference evidence="20" key="1">
    <citation type="submission" date="2015-10" db="EMBL/GenBank/DDBJ databases">
        <title>The mitogenome of Saccostrea kegaki and its phylogenetic consideration.</title>
        <authorList>
            <person name="Mu W."/>
            <person name="Liu X."/>
        </authorList>
    </citation>
    <scope>NUCLEOTIDE SEQUENCE</scope>
    <source>
        <strain evidence="20">IDA-2</strain>
        <tissue evidence="20">Adductor muscle</tissue>
    </source>
</reference>
<dbReference type="GO" id="GO:0005743">
    <property type="term" value="C:mitochondrial inner membrane"/>
    <property type="evidence" value="ECO:0007669"/>
    <property type="project" value="UniProtKB-SubCell"/>
</dbReference>
<name>A0A2D0VIS5_9BIVA</name>
<feature type="domain" description="NADH:quinone oxidoreductase/Mrp antiporter transmembrane" evidence="19">
    <location>
        <begin position="90"/>
        <end position="286"/>
    </location>
</feature>
<comment type="subcellular location">
    <subcellularLocation>
        <location evidence="1">Mitochondrion inner membrane</location>
        <topology evidence="1">Multi-pass membrane protein</topology>
    </subcellularLocation>
</comment>
<keyword evidence="12" id="KW-0520">NAD</keyword>
<evidence type="ECO:0000256" key="14">
    <source>
        <dbReference type="ARBA" id="ARBA00023128"/>
    </source>
</evidence>
<keyword evidence="5" id="KW-0813">Transport</keyword>
<keyword evidence="14 20" id="KW-0496">Mitochondrion</keyword>
<evidence type="ECO:0000256" key="8">
    <source>
        <dbReference type="ARBA" id="ARBA00022792"/>
    </source>
</evidence>
<evidence type="ECO:0000256" key="18">
    <source>
        <dbReference type="SAM" id="Phobius"/>
    </source>
</evidence>